<feature type="region of interest" description="Disordered" evidence="1">
    <location>
        <begin position="582"/>
        <end position="620"/>
    </location>
</feature>
<comment type="caution">
    <text evidence="4">The sequence shown here is derived from an EMBL/GenBank/DDBJ whole genome shotgun (WGS) entry which is preliminary data.</text>
</comment>
<keyword evidence="2" id="KW-0812">Transmembrane</keyword>
<evidence type="ECO:0000259" key="3">
    <source>
        <dbReference type="Pfam" id="PF13229"/>
    </source>
</evidence>
<dbReference type="Gene3D" id="2.160.20.10">
    <property type="entry name" value="Single-stranded right-handed beta-helix, Pectin lyase-like"/>
    <property type="match status" value="1"/>
</dbReference>
<dbReference type="InterPro" id="IPR006626">
    <property type="entry name" value="PbH1"/>
</dbReference>
<keyword evidence="5" id="KW-1185">Reference proteome</keyword>
<dbReference type="RefSeq" id="WP_169400636.1">
    <property type="nucleotide sequence ID" value="NZ_JAAXKY010000276.1"/>
</dbReference>
<protein>
    <submittedName>
        <fullName evidence="4">Right-handed parallel beta-helix repeat-containing protein</fullName>
    </submittedName>
</protein>
<reference evidence="4 5" key="1">
    <citation type="submission" date="2020-04" db="EMBL/GenBank/DDBJ databases">
        <authorList>
            <person name="Klaysubun C."/>
            <person name="Duangmal K."/>
            <person name="Lipun K."/>
        </authorList>
    </citation>
    <scope>NUCLEOTIDE SEQUENCE [LARGE SCALE GENOMIC DNA]</scope>
    <source>
        <strain evidence="4 5">JCM 11839</strain>
    </source>
</reference>
<feature type="region of interest" description="Disordered" evidence="1">
    <location>
        <begin position="1"/>
        <end position="20"/>
    </location>
</feature>
<evidence type="ECO:0000313" key="4">
    <source>
        <dbReference type="EMBL" id="NMH82651.1"/>
    </source>
</evidence>
<name>A0ABX1RQI4_9PSEU</name>
<feature type="transmembrane region" description="Helical" evidence="2">
    <location>
        <begin position="553"/>
        <end position="574"/>
    </location>
</feature>
<evidence type="ECO:0000256" key="1">
    <source>
        <dbReference type="SAM" id="MobiDB-lite"/>
    </source>
</evidence>
<feature type="domain" description="Right handed beta helix" evidence="3">
    <location>
        <begin position="264"/>
        <end position="415"/>
    </location>
</feature>
<feature type="compositionally biased region" description="Polar residues" evidence="1">
    <location>
        <begin position="605"/>
        <end position="620"/>
    </location>
</feature>
<evidence type="ECO:0000313" key="5">
    <source>
        <dbReference type="Proteomes" id="UP001296706"/>
    </source>
</evidence>
<organism evidence="4 5">
    <name type="scientific">Pseudonocardia xinjiangensis</name>
    <dbReference type="NCBI Taxonomy" id="75289"/>
    <lineage>
        <taxon>Bacteria</taxon>
        <taxon>Bacillati</taxon>
        <taxon>Actinomycetota</taxon>
        <taxon>Actinomycetes</taxon>
        <taxon>Pseudonocardiales</taxon>
        <taxon>Pseudonocardiaceae</taxon>
        <taxon>Pseudonocardia</taxon>
    </lineage>
</organism>
<dbReference type="EMBL" id="JAAXKY010000276">
    <property type="protein sequence ID" value="NMH82651.1"/>
    <property type="molecule type" value="Genomic_DNA"/>
</dbReference>
<feature type="non-terminal residue" evidence="4">
    <location>
        <position position="1"/>
    </location>
</feature>
<keyword evidence="2" id="KW-1133">Transmembrane helix</keyword>
<proteinExistence type="predicted"/>
<dbReference type="Pfam" id="PF13229">
    <property type="entry name" value="Beta_helix"/>
    <property type="match status" value="1"/>
</dbReference>
<feature type="compositionally biased region" description="Basic residues" evidence="1">
    <location>
        <begin position="582"/>
        <end position="594"/>
    </location>
</feature>
<dbReference type="SUPFAM" id="SSF51126">
    <property type="entry name" value="Pectin lyase-like"/>
    <property type="match status" value="2"/>
</dbReference>
<keyword evidence="2" id="KW-0472">Membrane</keyword>
<evidence type="ECO:0000256" key="2">
    <source>
        <dbReference type="SAM" id="Phobius"/>
    </source>
</evidence>
<dbReference type="Proteomes" id="UP001296706">
    <property type="component" value="Unassembled WGS sequence"/>
</dbReference>
<dbReference type="InterPro" id="IPR011050">
    <property type="entry name" value="Pectin_lyase_fold/virulence"/>
</dbReference>
<dbReference type="InterPro" id="IPR012334">
    <property type="entry name" value="Pectin_lyas_fold"/>
</dbReference>
<dbReference type="InterPro" id="IPR039448">
    <property type="entry name" value="Beta_helix"/>
</dbReference>
<accession>A0ABX1RQI4</accession>
<dbReference type="SMART" id="SM00710">
    <property type="entry name" value="PbH1"/>
    <property type="match status" value="7"/>
</dbReference>
<gene>
    <name evidence="4" type="ORF">HF577_36905</name>
</gene>
<sequence length="620" mass="62889">LPGPSPTEAAPAQPNTRTDAARRAAELAADAASVRASWESHGQPRRMVILRPDNIDLVADGQLMRRQPFPGHAVISTLDRYLPSSWLTVAGNTAALSAAVVLTPGAVLDSGGDVRTLKLVGGATPGDAASLYTGGGRLILRGVSVTSAEPGSQQPLPPTAAGRPAIVVSAGGRLEATDTTISDLGTQPMGTAQGRAGVLFNPDSSGSLIRTTLARNSTGVELSGSVGVQLQDVTASDSMTDGVVLRGDRGTTMSGIRATGNGGSGVLVTGVSSSRPVTGVSTTGNGDYGVAVVGQQGARITGVTTASDKGGGMHLSRSTNSVITDFTATDQPIGLFIHVDSNGTVVDRMRSTGGLRGMVIEKTTHGLDVRESTFTGAEVAGIAVGGHQVQLDAVQVDDSRTGVRVERGASDVAITGVLVNHGHDGIVTAEGTSGVVVTDMTVNHVASDGVRTFTPDTRIVGGRIVGGSTGIDAAAATSISGTSIGSVRQGIYSRSTGSVRADRVSVDAIDTGVYAAAGSSVQLSNSRVHALEAIRGVVGQQGINDLSLPPLNLLGAIGVPVILLAILLEMVHAVRQRRVTAARLRPRPGPKHRLPPPQRAGRQLAGSSLSGPGSHQGPDQ</sequence>